<sequence>AYPTGKSSIATDRLPVGYILQYHVKLGLNQKFLPTDKSFIATDASSTAPNDSSVATMGLPIGYILQYQIKLGKHQKLVTTDELFITTYESSAASDDSSVATDGLPVKYMLQYQAKLGQNQKFVQIDDEIGHDVEEDQTPTPIVDIGGSSPLKQLNNLQDDETSFYIGMAFKNKKELVTSLHIACLKKNFRLAKVINSR</sequence>
<dbReference type="AlphaFoldDB" id="A0A9J5WDU7"/>
<proteinExistence type="predicted"/>
<evidence type="ECO:0000313" key="1">
    <source>
        <dbReference type="EMBL" id="KAG5573786.1"/>
    </source>
</evidence>
<gene>
    <name evidence="1" type="ORF">H5410_063552</name>
</gene>
<protein>
    <submittedName>
        <fullName evidence="1">Uncharacterized protein</fullName>
    </submittedName>
</protein>
<organism evidence="1 2">
    <name type="scientific">Solanum commersonii</name>
    <name type="common">Commerson's wild potato</name>
    <name type="synonym">Commerson's nightshade</name>
    <dbReference type="NCBI Taxonomy" id="4109"/>
    <lineage>
        <taxon>Eukaryota</taxon>
        <taxon>Viridiplantae</taxon>
        <taxon>Streptophyta</taxon>
        <taxon>Embryophyta</taxon>
        <taxon>Tracheophyta</taxon>
        <taxon>Spermatophyta</taxon>
        <taxon>Magnoliopsida</taxon>
        <taxon>eudicotyledons</taxon>
        <taxon>Gunneridae</taxon>
        <taxon>Pentapetalae</taxon>
        <taxon>asterids</taxon>
        <taxon>lamiids</taxon>
        <taxon>Solanales</taxon>
        <taxon>Solanaceae</taxon>
        <taxon>Solanoideae</taxon>
        <taxon>Solaneae</taxon>
        <taxon>Solanum</taxon>
    </lineage>
</organism>
<dbReference type="Proteomes" id="UP000824120">
    <property type="component" value="Chromosome 12"/>
</dbReference>
<reference evidence="1 2" key="1">
    <citation type="submission" date="2020-09" db="EMBL/GenBank/DDBJ databases">
        <title>De no assembly of potato wild relative species, Solanum commersonii.</title>
        <authorList>
            <person name="Cho K."/>
        </authorList>
    </citation>
    <scope>NUCLEOTIDE SEQUENCE [LARGE SCALE GENOMIC DNA]</scope>
    <source>
        <strain evidence="1">LZ3.2</strain>
        <tissue evidence="1">Leaf</tissue>
    </source>
</reference>
<keyword evidence="2" id="KW-1185">Reference proteome</keyword>
<name>A0A9J5WDU7_SOLCO</name>
<feature type="non-terminal residue" evidence="1">
    <location>
        <position position="1"/>
    </location>
</feature>
<evidence type="ECO:0000313" key="2">
    <source>
        <dbReference type="Proteomes" id="UP000824120"/>
    </source>
</evidence>
<dbReference type="EMBL" id="JACXVP010000012">
    <property type="protein sequence ID" value="KAG5573786.1"/>
    <property type="molecule type" value="Genomic_DNA"/>
</dbReference>
<accession>A0A9J5WDU7</accession>
<feature type="non-terminal residue" evidence="1">
    <location>
        <position position="198"/>
    </location>
</feature>
<dbReference type="OrthoDB" id="10442700at2759"/>
<comment type="caution">
    <text evidence="1">The sequence shown here is derived from an EMBL/GenBank/DDBJ whole genome shotgun (WGS) entry which is preliminary data.</text>
</comment>